<keyword evidence="1" id="KW-1133">Transmembrane helix</keyword>
<name>A0A0D8ZXM7_9CYAN</name>
<comment type="caution">
    <text evidence="2">The sequence shown here is derived from an EMBL/GenBank/DDBJ whole genome shotgun (WGS) entry which is preliminary data.</text>
</comment>
<organism evidence="2 3">
    <name type="scientific">Aliterella atlantica CENA595</name>
    <dbReference type="NCBI Taxonomy" id="1618023"/>
    <lineage>
        <taxon>Bacteria</taxon>
        <taxon>Bacillati</taxon>
        <taxon>Cyanobacteriota</taxon>
        <taxon>Cyanophyceae</taxon>
        <taxon>Chroococcidiopsidales</taxon>
        <taxon>Aliterellaceae</taxon>
        <taxon>Aliterella</taxon>
    </lineage>
</organism>
<sequence length="72" mass="7942">MDATYLILWAVGLGIIWLGLKTKDEVYRLGAGVAAAIFLVWGFALTPPQLQFFLEAIALIAVFPTCIRCLKE</sequence>
<dbReference type="OrthoDB" id="426670at2"/>
<evidence type="ECO:0000313" key="3">
    <source>
        <dbReference type="Proteomes" id="UP000032452"/>
    </source>
</evidence>
<keyword evidence="3" id="KW-1185">Reference proteome</keyword>
<dbReference type="AlphaFoldDB" id="A0A0D8ZXM7"/>
<feature type="transmembrane region" description="Helical" evidence="1">
    <location>
        <begin position="52"/>
        <end position="70"/>
    </location>
</feature>
<evidence type="ECO:0000256" key="1">
    <source>
        <dbReference type="SAM" id="Phobius"/>
    </source>
</evidence>
<evidence type="ECO:0000313" key="2">
    <source>
        <dbReference type="EMBL" id="KJH73528.1"/>
    </source>
</evidence>
<dbReference type="Proteomes" id="UP000032452">
    <property type="component" value="Unassembled WGS sequence"/>
</dbReference>
<proteinExistence type="predicted"/>
<accession>A0A0D8ZXM7</accession>
<protein>
    <submittedName>
        <fullName evidence="2">Amino acid transporter</fullName>
    </submittedName>
</protein>
<reference evidence="2 3" key="1">
    <citation type="submission" date="2015-02" db="EMBL/GenBank/DDBJ databases">
        <title>Draft genome of a novel marine cyanobacterium (Chroococcales) isolated from South Atlantic Ocean.</title>
        <authorList>
            <person name="Rigonato J."/>
            <person name="Alvarenga D.O."/>
            <person name="Branco L.H."/>
            <person name="Varani A.M."/>
            <person name="Brandini F.P."/>
            <person name="Fiore M.F."/>
        </authorList>
    </citation>
    <scope>NUCLEOTIDE SEQUENCE [LARGE SCALE GENOMIC DNA]</scope>
    <source>
        <strain evidence="2 3">CENA595</strain>
    </source>
</reference>
<keyword evidence="1" id="KW-0472">Membrane</keyword>
<feature type="transmembrane region" description="Helical" evidence="1">
    <location>
        <begin position="6"/>
        <end position="22"/>
    </location>
</feature>
<feature type="transmembrane region" description="Helical" evidence="1">
    <location>
        <begin position="29"/>
        <end position="46"/>
    </location>
</feature>
<dbReference type="EMBL" id="JYON01000001">
    <property type="protein sequence ID" value="KJH73528.1"/>
    <property type="molecule type" value="Genomic_DNA"/>
</dbReference>
<dbReference type="RefSeq" id="WP_045052877.1">
    <property type="nucleotide sequence ID" value="NZ_CAWMDP010000017.1"/>
</dbReference>
<gene>
    <name evidence="2" type="ORF">UH38_01825</name>
</gene>
<keyword evidence="1" id="KW-0812">Transmembrane</keyword>
<dbReference type="STRING" id="1618023.UH38_01825"/>